<keyword evidence="2" id="KW-0282">Flagellum</keyword>
<dbReference type="Gene3D" id="2.60.40.10">
    <property type="entry name" value="Immunoglobulins"/>
    <property type="match status" value="5"/>
</dbReference>
<dbReference type="GO" id="GO:0005929">
    <property type="term" value="C:cilium"/>
    <property type="evidence" value="ECO:0007669"/>
    <property type="project" value="TreeGrafter"/>
</dbReference>
<proteinExistence type="predicted"/>
<evidence type="ECO:0000313" key="3">
    <source>
        <dbReference type="Proteomes" id="UP000440578"/>
    </source>
</evidence>
<gene>
    <name evidence="2" type="primary">CFAP47_0</name>
    <name evidence="2" type="ORF">FJT64_022816</name>
</gene>
<dbReference type="PROSITE" id="PS50021">
    <property type="entry name" value="CH"/>
    <property type="match status" value="1"/>
</dbReference>
<dbReference type="Gene3D" id="1.10.418.10">
    <property type="entry name" value="Calponin-like domain"/>
    <property type="match status" value="1"/>
</dbReference>
<protein>
    <submittedName>
        <fullName evidence="2">Cilia-and flagella-associated protein 47</fullName>
    </submittedName>
</protein>
<dbReference type="Pfam" id="PF24529">
    <property type="entry name" value="CFAP47"/>
    <property type="match status" value="1"/>
</dbReference>
<evidence type="ECO:0000313" key="2">
    <source>
        <dbReference type="EMBL" id="KAF0305570.1"/>
    </source>
</evidence>
<keyword evidence="2" id="KW-0969">Cilium</keyword>
<keyword evidence="2" id="KW-0966">Cell projection</keyword>
<dbReference type="Proteomes" id="UP000440578">
    <property type="component" value="Unassembled WGS sequence"/>
</dbReference>
<dbReference type="InterPro" id="IPR013783">
    <property type="entry name" value="Ig-like_fold"/>
</dbReference>
<organism evidence="2 3">
    <name type="scientific">Amphibalanus amphitrite</name>
    <name type="common">Striped barnacle</name>
    <name type="synonym">Balanus amphitrite</name>
    <dbReference type="NCBI Taxonomy" id="1232801"/>
    <lineage>
        <taxon>Eukaryota</taxon>
        <taxon>Metazoa</taxon>
        <taxon>Ecdysozoa</taxon>
        <taxon>Arthropoda</taxon>
        <taxon>Crustacea</taxon>
        <taxon>Multicrustacea</taxon>
        <taxon>Cirripedia</taxon>
        <taxon>Thoracica</taxon>
        <taxon>Thoracicalcarea</taxon>
        <taxon>Balanomorpha</taxon>
        <taxon>Balanoidea</taxon>
        <taxon>Balanidae</taxon>
        <taxon>Amphibalaninae</taxon>
        <taxon>Amphibalanus</taxon>
    </lineage>
</organism>
<dbReference type="InterPro" id="IPR036872">
    <property type="entry name" value="CH_dom_sf"/>
</dbReference>
<dbReference type="InterPro" id="IPR056343">
    <property type="entry name" value="CFAP47_dom"/>
</dbReference>
<dbReference type="PANTHER" id="PTHR45912:SF3">
    <property type="entry name" value="CILIA- AND FLAGELLA-ASSOCIATED PROTEIN 47"/>
    <property type="match status" value="1"/>
</dbReference>
<dbReference type="PANTHER" id="PTHR45912">
    <property type="entry name" value="CILIA- AND FLAGELLA-ASSOCIATED PROTEIN 47"/>
    <property type="match status" value="1"/>
</dbReference>
<comment type="caution">
    <text evidence="2">The sequence shown here is derived from an EMBL/GenBank/DDBJ whole genome shotgun (WGS) entry which is preliminary data.</text>
</comment>
<dbReference type="OrthoDB" id="6147874at2759"/>
<name>A0A6A4WPA9_AMPAM</name>
<dbReference type="Pfam" id="PF00307">
    <property type="entry name" value="CH"/>
    <property type="match status" value="1"/>
</dbReference>
<dbReference type="GO" id="GO:0060271">
    <property type="term" value="P:cilium assembly"/>
    <property type="evidence" value="ECO:0007669"/>
    <property type="project" value="TreeGrafter"/>
</dbReference>
<sequence>MVKTTAIPATAGASNQNLPAERCALLTSEEAYELGVRAFPDTIEFLETEPGGTYSRKFGVQNLRDHSITVIIPNVTHTTKDHYLCYPHYQLTIGGDGKTISDLGPGLERTATLVYTCTDSEQKNDVAKILIGEEFSINIPIVCSPVRPVLYAPSVISFGELPSDGTPIARRLTVENRGRREGRWDIEYSGATRVAFEPSHGVMGPGQRQSIRVELIPETEGDISETARFVGQEMDPLEVRIVGHVTRSALHLLEPASRQPLRLVDFGAAYYGTRHQRRVVLHNAGVRPICYSVTWSPHQPGQEVAVDLTQCHLAAVADNRTEDVRVTGRCDPPELCFHVEPAFGKIAAKGEQLLTIDFTPRAYPPEKGFTSVYRSPPRRDYCLFLTIEPSIADLQQNLEFGRVYLGVRAMSLPVMFDFEPKQAHFPETRPGKRILMPCKLINQSKVLPLRFTFSDIAHFRASCNKGVLKPEETRTMHILCKPTQIGPLWRYIQLELLGVDTGVSASAETEPSSDTEPRLLVSARLRVSTYCAPITPQKKPLFVPGITPLWGHNEIGLNAESLQRPCAAAPVGTLAGVRTTKHRWVRWASVNQQERCFVALPNDRAGSIRPYHGPSPVRSIFTGQPRYTYLDPSYQYTADEWRHILLNEARYQEYIDRCHMERWLQQAELDRALYDGQEDDKLLNRTVAQDVWACRTLDVWNPLDGHVLFRLHVDCRELENTSPTSAVVPPRSAVRLPVIFQCSTKREYRRVIKYSINGTCLDSVLVVATVVRMRLDISTTRLHFKCANLTSISPGVYQMVVVLRNSLNGVGEYRWRQEGGDPDDVFSLRPAHGVIDPYHSQRCVVTFRPSVRLRQPHTATFACHVTGGDTLTLALTSELGTPRLRLTDDRLQLENLPLYQVKRCQVRLYNASLVDAFFSLAEPRPMPGIVVFPSEGVVPAGGSVALHVTLVPVSLARFDCPVRLHVRDGQAVTLGISGRTEAPDLAADCGALYFGGVHCGSSASQVFHLENRSRIPATLSVDLRDHDEFSLAGPLEAGRDQAVQQEGDGRYLVRCGAGQTVAVSCRFAPRFLANHGFVLAPLLHAPPEVRELGMAGRPSVLTASKADRLAQPRRGGQAANRSEAVIALPSLKVIATALRQPVLLTPQTVRFSIGADLLERCFKVTKRVRIANNLNRTVRVVINAKSSACFRVGSAEAPPPRGLIERDLEVGGELKVPIVFTTSYLYPTHPTTVRAHLPVYVDTLDQPAVTVDIEAECRPTYLTASPRSIYLGAVPLGMTVNSELTIVGHDYQQPDELSVSISYVELQPSGTQDLPSITWRFPQSGRLVGGRAQQQVPLMVQFSAVRPVSVSARLLLTDRAGRSVSVLLLGAADNCLLTTYSFLSLHPEGYQEWLALQGTPLEVADEPDSGRQTGGPPALSAASLEHAAAAAVRSGSSVSSDQLEMDQLPMDVQLPSGSTTEFPRFPAAGPVQTFFQATYDAIEAWFINFGFPSGPFPYNLFLHLPECMGHEENSSRFSKEEKAQAQMWQTFGESVAYLSNKKIPNYNIEDNADSADGASTILFYIKRNRAVLDFLKKEGALLAHVRPEFMLRYEDFLILLQVVEEIQESVGSKLDMAFNGSSIEAGISAGNLPSKQSSLEDTSTVASLQDVARHLLDPNIVPIYGAFRDEGQFRDMAKAAWLDILLQTFRRFILQTVVKLSSVGFWPEMADSDARYMPRAIDPLESNIYSVPERLLLAWMTWSYNSQLRRLWDADGTEDRCITNFDTDLEDGVVLCSLFASHCPFLRDHLRQEVYAHPTTPEQAFHNCVIVAESCALLNLDTRLDPTSIMDANPVALLILVTVLYEKLPLYWPREAIQFRPELGSSQTRQLTMRNTSSRPVTYEVKLLGAEKGVFQVQGGGTEIIIGPRRTLDVTVQCSVHRIKQYAATLLLCPKSCQTPRPRPLVYPLAGGPLGAAAPAIVEVVSPLYSCRNVRVEMPNPLRESGDFEVRLTDKPQGERDLDTWLRSGVDAFPAMVLPQTVTLRARGKSRVDVEHMPWVARARDYYALFSNAKLGDFTVGCRDGPQSDLDDALQTAGPPPDGISAAWVMAADEVLCVHCHLLVDLSTKLRDFLEQCAPAWESEIERERRQLNGTAGTKSVPLCLSTSALEVGWHGADIVLRSPKYGDVVTARVAVLVTRPDPAADRRQ</sequence>
<dbReference type="SUPFAM" id="SSF47576">
    <property type="entry name" value="Calponin-homology domain, CH-domain"/>
    <property type="match status" value="1"/>
</dbReference>
<dbReference type="InterPro" id="IPR001715">
    <property type="entry name" value="CH_dom"/>
</dbReference>
<feature type="domain" description="Calponin-homology (CH)" evidence="1">
    <location>
        <begin position="1730"/>
        <end position="1849"/>
    </location>
</feature>
<keyword evidence="3" id="KW-1185">Reference proteome</keyword>
<accession>A0A6A4WPA9</accession>
<reference evidence="2 3" key="1">
    <citation type="submission" date="2019-07" db="EMBL/GenBank/DDBJ databases">
        <title>Draft genome assembly of a fouling barnacle, Amphibalanus amphitrite (Darwin, 1854): The first reference genome for Thecostraca.</title>
        <authorList>
            <person name="Kim W."/>
        </authorList>
    </citation>
    <scope>NUCLEOTIDE SEQUENCE [LARGE SCALE GENOMIC DNA]</scope>
    <source>
        <strain evidence="2">SNU_AA5</strain>
        <tissue evidence="2">Soma without cirri and trophi</tissue>
    </source>
</reference>
<dbReference type="EMBL" id="VIIS01000742">
    <property type="protein sequence ID" value="KAF0305570.1"/>
    <property type="molecule type" value="Genomic_DNA"/>
</dbReference>
<evidence type="ECO:0000259" key="1">
    <source>
        <dbReference type="PROSITE" id="PS50021"/>
    </source>
</evidence>